<dbReference type="InterPro" id="IPR000878">
    <property type="entry name" value="4pyrrol_Mease"/>
</dbReference>
<comment type="similarity">
    <text evidence="3">Belongs to the precorrin methyltransferase family.</text>
</comment>
<dbReference type="PROSITE" id="PS00839">
    <property type="entry name" value="SUMT_1"/>
    <property type="match status" value="1"/>
</dbReference>
<dbReference type="PANTHER" id="PTHR45790:SF3">
    <property type="entry name" value="S-ADENOSYL-L-METHIONINE-DEPENDENT UROPORPHYRINOGEN III METHYLTRANSFERASE, CHLOROPLASTIC"/>
    <property type="match status" value="1"/>
</dbReference>
<comment type="caution">
    <text evidence="6">The sequence shown here is derived from an EMBL/GenBank/DDBJ whole genome shotgun (WGS) entry which is preliminary data.</text>
</comment>
<accession>A0ABS6E6P2</accession>
<dbReference type="GO" id="GO:0004851">
    <property type="term" value="F:uroporphyrin-III C-methyltransferase activity"/>
    <property type="evidence" value="ECO:0007669"/>
    <property type="project" value="UniProtKB-EC"/>
</dbReference>
<dbReference type="Pfam" id="PF02602">
    <property type="entry name" value="HEM4"/>
    <property type="match status" value="1"/>
</dbReference>
<dbReference type="Proteomes" id="UP000749471">
    <property type="component" value="Unassembled WGS sequence"/>
</dbReference>
<keyword evidence="3 6" id="KW-0808">Transferase</keyword>
<dbReference type="PANTHER" id="PTHR45790">
    <property type="entry name" value="SIROHEME SYNTHASE-RELATED"/>
    <property type="match status" value="1"/>
</dbReference>
<dbReference type="InterPro" id="IPR050161">
    <property type="entry name" value="Siro_Cobalamin_biosynth"/>
</dbReference>
<keyword evidence="7" id="KW-1185">Reference proteome</keyword>
<evidence type="ECO:0000259" key="5">
    <source>
        <dbReference type="Pfam" id="PF02602"/>
    </source>
</evidence>
<reference evidence="6 7" key="1">
    <citation type="submission" date="2021-06" db="EMBL/GenBank/DDBJ databases">
        <authorList>
            <person name="Sun Q."/>
            <person name="Li D."/>
        </authorList>
    </citation>
    <scope>NUCLEOTIDE SEQUENCE [LARGE SCALE GENOMIC DNA]</scope>
    <source>
        <strain evidence="6 7">MSJ-40</strain>
    </source>
</reference>
<organism evidence="6 7">
    <name type="scientific">Tissierella simiarum</name>
    <dbReference type="NCBI Taxonomy" id="2841534"/>
    <lineage>
        <taxon>Bacteria</taxon>
        <taxon>Bacillati</taxon>
        <taxon>Bacillota</taxon>
        <taxon>Tissierellia</taxon>
        <taxon>Tissierellales</taxon>
        <taxon>Tissierellaceae</taxon>
        <taxon>Tissierella</taxon>
    </lineage>
</organism>
<sequence>MNGKVYLIGAGPGDPGLITLKGYEYLKIADVVVYDRLANPRLLENIKEGCKLIYVGKASKEHTKTQDEINEIIFQEAKKGNIVVRLKGGDPYVFGRGGEEAEYLYDRGIDFEVVPGVTSAIGGLAYAGIPITHRGISTSFHVITGHLKDEGQELNWNALAGLDGTMVFLMGVSNLEDISANLIKHGKDKETPAAIINWATTNQQRVVEGNLSNIYEKALEEDIQPPSLIVIGDVINLREKLNFYDNKPLLGTNIVVTREKRYAKETVRKLEELGGNVISFPTIKIEEITPNKKLDESIINIDRYSHIVFTSVNGVEIFFKRFFELEKDIRSISGIKISAVGPKTAAVIKKYGINADLVPKEFVGEGLVEELKKVLSKEDRILIPRAEIARKELVDELSKVCLVDEVKIYRTSKSIESRNEIINSLKDLESYYLIFTSSSTFINFIEILDQDTRWVLDKGKVISIGPITTKTIEEKGYSIYKQSEIYTIDGILELLIKESR</sequence>
<name>A0ABS6E6P2_9FIRM</name>
<dbReference type="NCBIfam" id="NF004790">
    <property type="entry name" value="PRK06136.1"/>
    <property type="match status" value="1"/>
</dbReference>
<dbReference type="InterPro" id="IPR003043">
    <property type="entry name" value="Uropor_MeTrfase_CS"/>
</dbReference>
<gene>
    <name evidence="6" type="primary">cobA</name>
    <name evidence="6" type="ORF">KQI42_07785</name>
</gene>
<dbReference type="CDD" id="cd11642">
    <property type="entry name" value="SUMT"/>
    <property type="match status" value="1"/>
</dbReference>
<evidence type="ECO:0000313" key="6">
    <source>
        <dbReference type="EMBL" id="MBU5437904.1"/>
    </source>
</evidence>
<evidence type="ECO:0000256" key="1">
    <source>
        <dbReference type="ARBA" id="ARBA00012162"/>
    </source>
</evidence>
<evidence type="ECO:0000313" key="7">
    <source>
        <dbReference type="Proteomes" id="UP000749471"/>
    </source>
</evidence>
<evidence type="ECO:0000259" key="4">
    <source>
        <dbReference type="Pfam" id="PF00590"/>
    </source>
</evidence>
<dbReference type="EMBL" id="JAHLPM010000005">
    <property type="protein sequence ID" value="MBU5437904.1"/>
    <property type="molecule type" value="Genomic_DNA"/>
</dbReference>
<dbReference type="PROSITE" id="PS00840">
    <property type="entry name" value="SUMT_2"/>
    <property type="match status" value="1"/>
</dbReference>
<dbReference type="CDD" id="cd06578">
    <property type="entry name" value="HemD"/>
    <property type="match status" value="1"/>
</dbReference>
<feature type="domain" description="Tetrapyrrole biosynthesis uroporphyrinogen III synthase" evidence="5">
    <location>
        <begin position="265"/>
        <end position="492"/>
    </location>
</feature>
<dbReference type="Pfam" id="PF00590">
    <property type="entry name" value="TP_methylase"/>
    <property type="match status" value="1"/>
</dbReference>
<dbReference type="InterPro" id="IPR003754">
    <property type="entry name" value="4pyrrol_synth_uPrphyn_synth"/>
</dbReference>
<dbReference type="NCBIfam" id="TIGR01469">
    <property type="entry name" value="cobA_cysG_Cterm"/>
    <property type="match status" value="1"/>
</dbReference>
<feature type="domain" description="Tetrapyrrole methylase" evidence="4">
    <location>
        <begin position="4"/>
        <end position="214"/>
    </location>
</feature>
<dbReference type="GO" id="GO:0032259">
    <property type="term" value="P:methylation"/>
    <property type="evidence" value="ECO:0007669"/>
    <property type="project" value="UniProtKB-KW"/>
</dbReference>
<proteinExistence type="inferred from homology"/>
<keyword evidence="2" id="KW-0627">Porphyrin biosynthesis</keyword>
<protein>
    <recommendedName>
        <fullName evidence="1">uroporphyrinogen-III C-methyltransferase</fullName>
        <ecNumber evidence="1">2.1.1.107</ecNumber>
    </recommendedName>
</protein>
<evidence type="ECO:0000256" key="3">
    <source>
        <dbReference type="RuleBase" id="RU003960"/>
    </source>
</evidence>
<evidence type="ECO:0000256" key="2">
    <source>
        <dbReference type="ARBA" id="ARBA00023244"/>
    </source>
</evidence>
<keyword evidence="3 6" id="KW-0489">Methyltransferase</keyword>
<dbReference type="EC" id="2.1.1.107" evidence="1"/>
<dbReference type="RefSeq" id="WP_216518504.1">
    <property type="nucleotide sequence ID" value="NZ_JAHLPM010000005.1"/>
</dbReference>
<dbReference type="InterPro" id="IPR006366">
    <property type="entry name" value="CobA/CysG_C"/>
</dbReference>